<keyword evidence="1" id="KW-1133">Transmembrane helix</keyword>
<feature type="chain" id="PRO_5015125508" description="Transmembrane protein" evidence="2">
    <location>
        <begin position="19"/>
        <end position="839"/>
    </location>
</feature>
<sequence>MSHKRLMLLTQILGVTLLERQSASGCLAQITYHLAFTSDLYYLGLVTGALAVESIANLTFSLFVFSYTYINLLKAREQQLDRHIRLTWETMQILVTPCAASLLMSLIGMANYCPRPQLEEQSTQLNDSSILTNVNFLNNSRANRFYLTFVEHPEFASSVSSRTASLCTIKSKADKFYKTVLSTSGKEMQSIDAKGNIQQLTTFEENYLGCPFTKIFFDDFADMAFMGKRCTKVEALLLTGYSIYEAGTVVLLLLGRLIPRKQGSQTKPVPDRSMSTWSAHYFEQQKELKGKQKLSSKMRPAAIGAAIAVFGRIILMPVMLMTVFGVTGYLSDGTFLIEYKDSYFAYSQMDLVMSGGCTPCHTYCKRVLLQFNTFNNEALMSKPTFEDLYTATSWDYSVLTDEELALAERLEASGAICSGGVDEWGSPLSIITGTAAEVVEIIEMMNLSVTPLELAEAKKGIETADECITKWAVEGHLRLFMFQAVKNSIDYSSIPAADFNVYPEYADCRPIVPTKGLTGEKLALSTAGENLVAVVPDILKLFPFSFTSSLPEIPREVATTSPTIYNVKSVTQSLFRGYYGGCRVNTVNTTGVYIEDTCTIVKHWANYGLMLQAPDDIPVCTTGSDSICIHNYYNSLWEWVTGTDETPGRALMKISVFRNRYADTVALSVLPGMVVLQMLLMGIISLYQIMSHKRSVLLTQIWAYRCQNGRMQVLYLAQVTYHLIYNSDLYYVGLVTGTLTVESVANLTFSFFIFSYAFINLAKARSGEQQLDRYFRLTWETMQIIITTVVAALLLSIRSKSLSWIVDYNGQLLRKTTTLGKKYCGLHDSCFLMNVNLAV</sequence>
<gene>
    <name evidence="3" type="ORF">PHPALM_18112</name>
</gene>
<reference evidence="3 4" key="1">
    <citation type="journal article" date="2017" name="Genome Biol. Evol.">
        <title>Phytophthora megakarya and P. palmivora, closely related causal agents of cacao black pod rot, underwent increases in genome sizes and gene numbers by different mechanisms.</title>
        <authorList>
            <person name="Ali S.S."/>
            <person name="Shao J."/>
            <person name="Lary D.J."/>
            <person name="Kronmiller B."/>
            <person name="Shen D."/>
            <person name="Strem M.D."/>
            <person name="Amoako-Attah I."/>
            <person name="Akrofi A.Y."/>
            <person name="Begoude B.A."/>
            <person name="Ten Hoopen G.M."/>
            <person name="Coulibaly K."/>
            <person name="Kebe B.I."/>
            <person name="Melnick R.L."/>
            <person name="Guiltinan M.J."/>
            <person name="Tyler B.M."/>
            <person name="Meinhardt L.W."/>
            <person name="Bailey B.A."/>
        </authorList>
    </citation>
    <scope>NUCLEOTIDE SEQUENCE [LARGE SCALE GENOMIC DNA]</scope>
    <source>
        <strain evidence="4">sbr112.9</strain>
    </source>
</reference>
<feature type="transmembrane region" description="Helical" evidence="1">
    <location>
        <begin position="713"/>
        <end position="732"/>
    </location>
</feature>
<dbReference type="AlphaFoldDB" id="A0A2P4XKK1"/>
<keyword evidence="2" id="KW-0732">Signal</keyword>
<comment type="caution">
    <text evidence="3">The sequence shown here is derived from an EMBL/GenBank/DDBJ whole genome shotgun (WGS) entry which is preliminary data.</text>
</comment>
<keyword evidence="4" id="KW-1185">Reference proteome</keyword>
<evidence type="ECO:0000256" key="1">
    <source>
        <dbReference type="SAM" id="Phobius"/>
    </source>
</evidence>
<protein>
    <recommendedName>
        <fullName evidence="5">Transmembrane protein</fullName>
    </recommendedName>
</protein>
<feature type="transmembrane region" description="Helical" evidence="1">
    <location>
        <begin position="235"/>
        <end position="254"/>
    </location>
</feature>
<feature type="transmembrane region" description="Helical" evidence="1">
    <location>
        <begin position="91"/>
        <end position="112"/>
    </location>
</feature>
<organism evidence="3 4">
    <name type="scientific">Phytophthora palmivora</name>
    <dbReference type="NCBI Taxonomy" id="4796"/>
    <lineage>
        <taxon>Eukaryota</taxon>
        <taxon>Sar</taxon>
        <taxon>Stramenopiles</taxon>
        <taxon>Oomycota</taxon>
        <taxon>Peronosporomycetes</taxon>
        <taxon>Peronosporales</taxon>
        <taxon>Peronosporaceae</taxon>
        <taxon>Phytophthora</taxon>
    </lineage>
</organism>
<feature type="transmembrane region" description="Helical" evidence="1">
    <location>
        <begin position="44"/>
        <end position="70"/>
    </location>
</feature>
<feature type="transmembrane region" description="Helical" evidence="1">
    <location>
        <begin position="744"/>
        <end position="762"/>
    </location>
</feature>
<evidence type="ECO:0000313" key="4">
    <source>
        <dbReference type="Proteomes" id="UP000237271"/>
    </source>
</evidence>
<name>A0A2P4XKK1_9STRA</name>
<evidence type="ECO:0000256" key="2">
    <source>
        <dbReference type="SAM" id="SignalP"/>
    </source>
</evidence>
<dbReference type="EMBL" id="NCKW01009752">
    <property type="protein sequence ID" value="POM66085.1"/>
    <property type="molecule type" value="Genomic_DNA"/>
</dbReference>
<evidence type="ECO:0000313" key="3">
    <source>
        <dbReference type="EMBL" id="POM66085.1"/>
    </source>
</evidence>
<feature type="non-terminal residue" evidence="3">
    <location>
        <position position="839"/>
    </location>
</feature>
<dbReference type="OrthoDB" id="126757at2759"/>
<accession>A0A2P4XKK1</accession>
<keyword evidence="1" id="KW-0472">Membrane</keyword>
<feature type="signal peptide" evidence="2">
    <location>
        <begin position="1"/>
        <end position="18"/>
    </location>
</feature>
<proteinExistence type="predicted"/>
<dbReference type="Proteomes" id="UP000237271">
    <property type="component" value="Unassembled WGS sequence"/>
</dbReference>
<feature type="transmembrane region" description="Helical" evidence="1">
    <location>
        <begin position="665"/>
        <end position="687"/>
    </location>
</feature>
<feature type="transmembrane region" description="Helical" evidence="1">
    <location>
        <begin position="774"/>
        <end position="797"/>
    </location>
</feature>
<keyword evidence="1" id="KW-0812">Transmembrane</keyword>
<feature type="transmembrane region" description="Helical" evidence="1">
    <location>
        <begin position="301"/>
        <end position="330"/>
    </location>
</feature>
<evidence type="ECO:0008006" key="5">
    <source>
        <dbReference type="Google" id="ProtNLM"/>
    </source>
</evidence>